<dbReference type="InterPro" id="IPR036942">
    <property type="entry name" value="Beta-barrel_TonB_sf"/>
</dbReference>
<keyword evidence="2" id="KW-0472">Membrane</keyword>
<dbReference type="RefSeq" id="WP_241413755.1">
    <property type="nucleotide sequence ID" value="NZ_JAKZGO010000015.1"/>
</dbReference>
<comment type="subcellular location">
    <subcellularLocation>
        <location evidence="1">Cell outer membrane</location>
    </subcellularLocation>
</comment>
<evidence type="ECO:0000256" key="1">
    <source>
        <dbReference type="ARBA" id="ARBA00004442"/>
    </source>
</evidence>
<dbReference type="Pfam" id="PF14905">
    <property type="entry name" value="OMP_b-brl_3"/>
    <property type="match status" value="1"/>
</dbReference>
<feature type="domain" description="Outer membrane protein beta-barrel" evidence="5">
    <location>
        <begin position="397"/>
        <end position="804"/>
    </location>
</feature>
<name>A0ABS9VGG5_9BACT</name>
<comment type="caution">
    <text evidence="6">The sequence shown here is derived from an EMBL/GenBank/DDBJ whole genome shotgun (WGS) entry which is preliminary data.</text>
</comment>
<dbReference type="Pfam" id="PF13715">
    <property type="entry name" value="CarbopepD_reg_2"/>
    <property type="match status" value="1"/>
</dbReference>
<organism evidence="6 7">
    <name type="scientific">Belliella alkalica</name>
    <dbReference type="NCBI Taxonomy" id="1730871"/>
    <lineage>
        <taxon>Bacteria</taxon>
        <taxon>Pseudomonadati</taxon>
        <taxon>Bacteroidota</taxon>
        <taxon>Cytophagia</taxon>
        <taxon>Cytophagales</taxon>
        <taxon>Cyclobacteriaceae</taxon>
        <taxon>Belliella</taxon>
    </lineage>
</organism>
<feature type="domain" description="TonB-dependent receptor plug" evidence="4">
    <location>
        <begin position="147"/>
        <end position="227"/>
    </location>
</feature>
<dbReference type="SUPFAM" id="SSF56935">
    <property type="entry name" value="Porins"/>
    <property type="match status" value="1"/>
</dbReference>
<dbReference type="Gene3D" id="2.40.170.20">
    <property type="entry name" value="TonB-dependent receptor, beta-barrel domain"/>
    <property type="match status" value="1"/>
</dbReference>
<proteinExistence type="predicted"/>
<reference evidence="6" key="1">
    <citation type="submission" date="2022-03" db="EMBL/GenBank/DDBJ databases">
        <title>De novo assembled genomes of Belliella spp. (Cyclobacteriaceae) strains.</title>
        <authorList>
            <person name="Szabo A."/>
            <person name="Korponai K."/>
            <person name="Felfoldi T."/>
        </authorList>
    </citation>
    <scope>NUCLEOTIDE SEQUENCE</scope>
    <source>
        <strain evidence="6">DSM 111903</strain>
    </source>
</reference>
<dbReference type="Pfam" id="PF07715">
    <property type="entry name" value="Plug"/>
    <property type="match status" value="1"/>
</dbReference>
<dbReference type="PANTHER" id="PTHR40980">
    <property type="entry name" value="PLUG DOMAIN-CONTAINING PROTEIN"/>
    <property type="match status" value="1"/>
</dbReference>
<keyword evidence="7" id="KW-1185">Reference proteome</keyword>
<evidence type="ECO:0000256" key="3">
    <source>
        <dbReference type="ARBA" id="ARBA00023237"/>
    </source>
</evidence>
<dbReference type="InterPro" id="IPR012910">
    <property type="entry name" value="Plug_dom"/>
</dbReference>
<dbReference type="SUPFAM" id="SSF49464">
    <property type="entry name" value="Carboxypeptidase regulatory domain-like"/>
    <property type="match status" value="1"/>
</dbReference>
<dbReference type="InterPro" id="IPR041700">
    <property type="entry name" value="OMP_b-brl_3"/>
</dbReference>
<evidence type="ECO:0000313" key="6">
    <source>
        <dbReference type="EMBL" id="MCH7414938.1"/>
    </source>
</evidence>
<sequence length="806" mass="91201">MSSNYWKSLSVLIAIFILTTTQIFAQNVVVSGMIKDEKDKSPLAYVNIIVLSSADSSFISGTVSSDEGRFSLPAIKSGKYIINYSFVGYSSKSNFLEIGRLSDYLDLGNILLSENSEELQEVIVSGQREEVSSALDKKTFTLEDNISQLGGSVLQSLQNLPGITIDQNGTVFLRGSDKVAILLDGKQTAITGIGAQSGLENFPASSIEKIEIINNPSSKFDATGNAGVINIIFKKEKEEGWNGKVGMIGGLGNMIEKRESLAGLRDQYRFTPKLNPSASLNYRKGNINVFFQGDVLWHKQMMKSEFTDRVFDDGTQIRQQYIENRTQPIYNLKTGFDWNPNERHSITFSGLFNYREYTDLGDILYENAVTDQRQRLWQYFENEVNQTLFASITHRYNFKQPGHHLTSAFNYSFRRKDEVFFFTNEELDFVGTDTTALIADENIYDLTLDYQKPLRAGRMELGTKQRARVFPNLITFSPGNNSILDPGLAGSAEYQEWLSAVYGNYIHEKNNWELEAGLRVEYVKVDYLVDPNHAVFESAGFDYFEPFPSLRATYNINPQSNFSVFYNRRVDRPEEKNLRAFPTYADPEILSIGNPTLVPQFTQSVEVGYKQSYDLGYFYGAVYHRASTNILTRITTEIPGSNRLVTIDQNADRGWNSGVELVLSQKIGEKFTLNANTNVYQNRIGAFSLENAYPTDITFSRNEESAITGNVKINGLFKLANSLNIQLSAIYLAPDIVPQGKILARYHVDGGVNKKIQDGNGELFFNASDIFNTLIIRYRLEGNNFTLRSNDYFETQVFRFGYSYRF</sequence>
<keyword evidence="3" id="KW-0998">Cell outer membrane</keyword>
<protein>
    <submittedName>
        <fullName evidence="6">TonB-dependent receptor</fullName>
    </submittedName>
</protein>
<evidence type="ECO:0000259" key="4">
    <source>
        <dbReference type="Pfam" id="PF07715"/>
    </source>
</evidence>
<evidence type="ECO:0000256" key="2">
    <source>
        <dbReference type="ARBA" id="ARBA00023136"/>
    </source>
</evidence>
<evidence type="ECO:0000259" key="5">
    <source>
        <dbReference type="Pfam" id="PF14905"/>
    </source>
</evidence>
<accession>A0ABS9VGG5</accession>
<keyword evidence="6" id="KW-0675">Receptor</keyword>
<dbReference type="EMBL" id="JAKZGO010000015">
    <property type="protein sequence ID" value="MCH7414938.1"/>
    <property type="molecule type" value="Genomic_DNA"/>
</dbReference>
<dbReference type="Proteomes" id="UP001165430">
    <property type="component" value="Unassembled WGS sequence"/>
</dbReference>
<dbReference type="InterPro" id="IPR008969">
    <property type="entry name" value="CarboxyPept-like_regulatory"/>
</dbReference>
<evidence type="ECO:0000313" key="7">
    <source>
        <dbReference type="Proteomes" id="UP001165430"/>
    </source>
</evidence>
<dbReference type="Gene3D" id="2.170.130.10">
    <property type="entry name" value="TonB-dependent receptor, plug domain"/>
    <property type="match status" value="1"/>
</dbReference>
<dbReference type="PANTHER" id="PTHR40980:SF4">
    <property type="entry name" value="TONB-DEPENDENT RECEPTOR-LIKE BETA-BARREL DOMAIN-CONTAINING PROTEIN"/>
    <property type="match status" value="1"/>
</dbReference>
<dbReference type="InterPro" id="IPR037066">
    <property type="entry name" value="Plug_dom_sf"/>
</dbReference>
<gene>
    <name evidence="6" type="ORF">MM213_15665</name>
</gene>